<protein>
    <submittedName>
        <fullName evidence="8">Metal chaperone YciC</fullName>
    </submittedName>
</protein>
<evidence type="ECO:0000256" key="3">
    <source>
        <dbReference type="ARBA" id="ARBA00023186"/>
    </source>
</evidence>
<dbReference type="Pfam" id="PF07683">
    <property type="entry name" value="CobW_C"/>
    <property type="match status" value="1"/>
</dbReference>
<dbReference type="AlphaFoldDB" id="A0A517QUW0"/>
<proteinExistence type="inferred from homology"/>
<dbReference type="InterPro" id="IPR003495">
    <property type="entry name" value="CobW/HypB/UreG_nucleotide-bd"/>
</dbReference>
<keyword evidence="1" id="KW-0547">Nucleotide-binding</keyword>
<dbReference type="PANTHER" id="PTHR43603:SF1">
    <property type="entry name" value="ZINC-REGULATED GTPASE METALLOPROTEIN ACTIVATOR 1"/>
    <property type="match status" value="1"/>
</dbReference>
<dbReference type="SUPFAM" id="SSF52540">
    <property type="entry name" value="P-loop containing nucleoside triphosphate hydrolases"/>
    <property type="match status" value="1"/>
</dbReference>
<dbReference type="KEGG" id="tpol:Mal48_46710"/>
<dbReference type="Proteomes" id="UP000315724">
    <property type="component" value="Chromosome"/>
</dbReference>
<gene>
    <name evidence="8" type="primary">yciC</name>
    <name evidence="8" type="ORF">Mal48_46710</name>
</gene>
<evidence type="ECO:0000256" key="2">
    <source>
        <dbReference type="ARBA" id="ARBA00022801"/>
    </source>
</evidence>
<dbReference type="SMART" id="SM00833">
    <property type="entry name" value="CobW_C"/>
    <property type="match status" value="1"/>
</dbReference>
<evidence type="ECO:0000256" key="5">
    <source>
        <dbReference type="ARBA" id="ARBA00045658"/>
    </source>
</evidence>
<comment type="similarity">
    <text evidence="4">Belongs to the SIMIBI class G3E GTPase family. ZNG1 subfamily.</text>
</comment>
<dbReference type="Pfam" id="PF02492">
    <property type="entry name" value="cobW"/>
    <property type="match status" value="1"/>
</dbReference>
<dbReference type="EMBL" id="CP036267">
    <property type="protein sequence ID" value="QDT35394.1"/>
    <property type="molecule type" value="Genomic_DNA"/>
</dbReference>
<accession>A0A517QUW0</accession>
<comment type="catalytic activity">
    <reaction evidence="6">
        <text>GTP + H2O = GDP + phosphate + H(+)</text>
        <dbReference type="Rhea" id="RHEA:19669"/>
        <dbReference type="ChEBI" id="CHEBI:15377"/>
        <dbReference type="ChEBI" id="CHEBI:15378"/>
        <dbReference type="ChEBI" id="CHEBI:37565"/>
        <dbReference type="ChEBI" id="CHEBI:43474"/>
        <dbReference type="ChEBI" id="CHEBI:58189"/>
    </reaction>
    <physiologicalReaction direction="left-to-right" evidence="6">
        <dbReference type="Rhea" id="RHEA:19670"/>
    </physiologicalReaction>
</comment>
<reference evidence="8 9" key="1">
    <citation type="submission" date="2019-02" db="EMBL/GenBank/DDBJ databases">
        <title>Deep-cultivation of Planctomycetes and their phenomic and genomic characterization uncovers novel biology.</title>
        <authorList>
            <person name="Wiegand S."/>
            <person name="Jogler M."/>
            <person name="Boedeker C."/>
            <person name="Pinto D."/>
            <person name="Vollmers J."/>
            <person name="Rivas-Marin E."/>
            <person name="Kohn T."/>
            <person name="Peeters S.H."/>
            <person name="Heuer A."/>
            <person name="Rast P."/>
            <person name="Oberbeckmann S."/>
            <person name="Bunk B."/>
            <person name="Jeske O."/>
            <person name="Meyerdierks A."/>
            <person name="Storesund J.E."/>
            <person name="Kallscheuer N."/>
            <person name="Luecker S."/>
            <person name="Lage O.M."/>
            <person name="Pohl T."/>
            <person name="Merkel B.J."/>
            <person name="Hornburger P."/>
            <person name="Mueller R.-W."/>
            <person name="Bruemmer F."/>
            <person name="Labrenz M."/>
            <person name="Spormann A.M."/>
            <person name="Op den Camp H."/>
            <person name="Overmann J."/>
            <person name="Amann R."/>
            <person name="Jetten M.S.M."/>
            <person name="Mascher T."/>
            <person name="Medema M.H."/>
            <person name="Devos D.P."/>
            <person name="Kaster A.-K."/>
            <person name="Ovreas L."/>
            <person name="Rohde M."/>
            <person name="Galperin M.Y."/>
            <person name="Jogler C."/>
        </authorList>
    </citation>
    <scope>NUCLEOTIDE SEQUENCE [LARGE SCALE GENOMIC DNA]</scope>
    <source>
        <strain evidence="8 9">Mal48</strain>
    </source>
</reference>
<evidence type="ECO:0000256" key="1">
    <source>
        <dbReference type="ARBA" id="ARBA00022741"/>
    </source>
</evidence>
<feature type="domain" description="CobW C-terminal" evidence="7">
    <location>
        <begin position="260"/>
        <end position="378"/>
    </location>
</feature>
<evidence type="ECO:0000256" key="6">
    <source>
        <dbReference type="ARBA" id="ARBA00049117"/>
    </source>
</evidence>
<dbReference type="InterPro" id="IPR051927">
    <property type="entry name" value="Zn_Chap_cDPG_Synth"/>
</dbReference>
<evidence type="ECO:0000256" key="4">
    <source>
        <dbReference type="ARBA" id="ARBA00034320"/>
    </source>
</evidence>
<dbReference type="PANTHER" id="PTHR43603">
    <property type="entry name" value="COBW DOMAIN-CONTAINING PROTEIN DDB_G0274527"/>
    <property type="match status" value="1"/>
</dbReference>
<keyword evidence="9" id="KW-1185">Reference proteome</keyword>
<dbReference type="InterPro" id="IPR036627">
    <property type="entry name" value="CobW-likC_sf"/>
</dbReference>
<dbReference type="InterPro" id="IPR011629">
    <property type="entry name" value="CobW-like_C"/>
</dbReference>
<dbReference type="Gene3D" id="3.30.1220.10">
    <property type="entry name" value="CobW-like, C-terminal domain"/>
    <property type="match status" value="1"/>
</dbReference>
<dbReference type="OrthoDB" id="9808822at2"/>
<dbReference type="InterPro" id="IPR027417">
    <property type="entry name" value="P-loop_NTPase"/>
</dbReference>
<dbReference type="CDD" id="cd03112">
    <property type="entry name" value="CobW-like"/>
    <property type="match status" value="1"/>
</dbReference>
<evidence type="ECO:0000313" key="9">
    <source>
        <dbReference type="Proteomes" id="UP000315724"/>
    </source>
</evidence>
<keyword evidence="3" id="KW-0143">Chaperone</keyword>
<dbReference type="GO" id="GO:0016787">
    <property type="term" value="F:hydrolase activity"/>
    <property type="evidence" value="ECO:0007669"/>
    <property type="project" value="UniProtKB-KW"/>
</dbReference>
<evidence type="ECO:0000313" key="8">
    <source>
        <dbReference type="EMBL" id="QDT35394.1"/>
    </source>
</evidence>
<dbReference type="Gene3D" id="3.40.50.300">
    <property type="entry name" value="P-loop containing nucleotide triphosphate hydrolases"/>
    <property type="match status" value="1"/>
</dbReference>
<keyword evidence="2" id="KW-0378">Hydrolase</keyword>
<evidence type="ECO:0000259" key="7">
    <source>
        <dbReference type="SMART" id="SM00833"/>
    </source>
</evidence>
<name>A0A517QUW0_9PLAN</name>
<dbReference type="RefSeq" id="WP_145204888.1">
    <property type="nucleotide sequence ID" value="NZ_CP036267.1"/>
</dbReference>
<comment type="function">
    <text evidence="5">Zinc chaperone that directly transfers zinc cofactor to target proteins, thereby activating them. Zinc is transferred from the CXCC motif in the GTPase domain to the zinc binding site in target proteins in a process requiring GTP hydrolysis.</text>
</comment>
<dbReference type="GO" id="GO:0000166">
    <property type="term" value="F:nucleotide binding"/>
    <property type="evidence" value="ECO:0007669"/>
    <property type="project" value="UniProtKB-KW"/>
</dbReference>
<organism evidence="8 9">
    <name type="scientific">Thalassoglobus polymorphus</name>
    <dbReference type="NCBI Taxonomy" id="2527994"/>
    <lineage>
        <taxon>Bacteria</taxon>
        <taxon>Pseudomonadati</taxon>
        <taxon>Planctomycetota</taxon>
        <taxon>Planctomycetia</taxon>
        <taxon>Planctomycetales</taxon>
        <taxon>Planctomycetaceae</taxon>
        <taxon>Thalassoglobus</taxon>
    </lineage>
</organism>
<sequence>MSSVTNKLPVTLLSGFLGAGKTTLLNYVLRNREGLRIAVIVNDMSEVNIDATLVKGNEAALSRTDEQLVEMSNGCICCTLREDLLIEISKLARQGRFDYLLIESTGISEPLPVAETFTFVDEEGVSLGDVSQLDTLVTVIDARNFPQEFNSVEDLRDRQLGLNEADDRDISMLLVDQIEFANVILLNKVDLVTTEECQALKDLLQQLNPAALILEAEHGQVPLTSILNTGRFSTNWAEQNSEWLQTPRGEEETETEEYGISSLVFRARRPFHPQRLWDFFVENPMAAGILRSKGYVWLATRSQVAGYWSHAGQVLSCDPAGTWWVNTPREEWPTDDDELIKEIESLWEEPTGDARQELVIIGEGLDHRAIMQALSECLLTDLEFMAGAELWDRLEDPFVDWAEVSPEENLEADNAAITSAT</sequence>